<feature type="region of interest" description="Disordered" evidence="1">
    <location>
        <begin position="291"/>
        <end position="311"/>
    </location>
</feature>
<keyword evidence="3" id="KW-1185">Reference proteome</keyword>
<evidence type="ECO:0000256" key="1">
    <source>
        <dbReference type="SAM" id="MobiDB-lite"/>
    </source>
</evidence>
<name>A0A2J6RDU2_HYAVF</name>
<proteinExistence type="predicted"/>
<evidence type="ECO:0000313" key="2">
    <source>
        <dbReference type="EMBL" id="PMD36685.1"/>
    </source>
</evidence>
<dbReference type="AlphaFoldDB" id="A0A2J6RDU2"/>
<dbReference type="PANTHER" id="PTHR38886">
    <property type="entry name" value="SESA DOMAIN-CONTAINING PROTEIN"/>
    <property type="match status" value="1"/>
</dbReference>
<gene>
    <name evidence="2" type="ORF">L207DRAFT_636644</name>
</gene>
<dbReference type="OrthoDB" id="3045089at2759"/>
<protein>
    <submittedName>
        <fullName evidence="2">Uncharacterized protein</fullName>
    </submittedName>
</protein>
<accession>A0A2J6RDU2</accession>
<reference evidence="2 3" key="1">
    <citation type="submission" date="2016-04" db="EMBL/GenBank/DDBJ databases">
        <title>A degradative enzymes factory behind the ericoid mycorrhizal symbiosis.</title>
        <authorList>
            <consortium name="DOE Joint Genome Institute"/>
            <person name="Martino E."/>
            <person name="Morin E."/>
            <person name="Grelet G."/>
            <person name="Kuo A."/>
            <person name="Kohler A."/>
            <person name="Daghino S."/>
            <person name="Barry K."/>
            <person name="Choi C."/>
            <person name="Cichocki N."/>
            <person name="Clum A."/>
            <person name="Copeland A."/>
            <person name="Hainaut M."/>
            <person name="Haridas S."/>
            <person name="Labutti K."/>
            <person name="Lindquist E."/>
            <person name="Lipzen A."/>
            <person name="Khouja H.-R."/>
            <person name="Murat C."/>
            <person name="Ohm R."/>
            <person name="Olson A."/>
            <person name="Spatafora J."/>
            <person name="Veneault-Fourrey C."/>
            <person name="Henrissat B."/>
            <person name="Grigoriev I."/>
            <person name="Martin F."/>
            <person name="Perotto S."/>
        </authorList>
    </citation>
    <scope>NUCLEOTIDE SEQUENCE [LARGE SCALE GENOMIC DNA]</scope>
    <source>
        <strain evidence="2 3">F</strain>
    </source>
</reference>
<sequence>MVAPGFGFSVGDFITGGQVLIQVIKAFKETGGASAKYAVEVSFLMRFKATLDHLERFVSSASSSRDSQGNELPQDILKLLQDIREPWQDFKTFLDKYKSSLGASSSRSKLAKAPRTVQYTIKDISGKVDKLRQHTEQPLQAVNSLLSLHVINSLEKLPGQLLQPAQCAQLVEAITLADIPAELDKQIRQLRLAADEHNLKQDEQLQTITTLRTQLEERIQGLQSVIEVVQGPDPMTRERHDEQLDASRTVYTRVDQLSEVLESRSEQLESELKEQKQLMLAMKSFLEDKTSRPESILESSEQSAKESIDRNSWPSSTLSTAYFAALLLSSVLSSVAATSIVTRQNRSLPRTARPVFSPIDYSLPGLGTLNKIQVPRSLVQQFAHARSTAPGSESTVSTQAKPIASTAGSWIATAALGFILITGGGGGIEWVDEYQSVARPPLGMSRKRKSTPKKFSGLSMGYGDSSGPILSKLDSL</sequence>
<feature type="region of interest" description="Disordered" evidence="1">
    <location>
        <begin position="442"/>
        <end position="476"/>
    </location>
</feature>
<dbReference type="EMBL" id="KZ613950">
    <property type="protein sequence ID" value="PMD36685.1"/>
    <property type="molecule type" value="Genomic_DNA"/>
</dbReference>
<dbReference type="STRING" id="1149755.A0A2J6RDU2"/>
<dbReference type="Proteomes" id="UP000235786">
    <property type="component" value="Unassembled WGS sequence"/>
</dbReference>
<evidence type="ECO:0000313" key="3">
    <source>
        <dbReference type="Proteomes" id="UP000235786"/>
    </source>
</evidence>
<organism evidence="2 3">
    <name type="scientific">Hyaloscypha variabilis (strain UAMH 11265 / GT02V1 / F)</name>
    <name type="common">Meliniomyces variabilis</name>
    <dbReference type="NCBI Taxonomy" id="1149755"/>
    <lineage>
        <taxon>Eukaryota</taxon>
        <taxon>Fungi</taxon>
        <taxon>Dikarya</taxon>
        <taxon>Ascomycota</taxon>
        <taxon>Pezizomycotina</taxon>
        <taxon>Leotiomycetes</taxon>
        <taxon>Helotiales</taxon>
        <taxon>Hyaloscyphaceae</taxon>
        <taxon>Hyaloscypha</taxon>
        <taxon>Hyaloscypha variabilis</taxon>
    </lineage>
</organism>
<dbReference type="PANTHER" id="PTHR38886:SF1">
    <property type="entry name" value="NACHT-NTPASE AND P-LOOP NTPASES N-TERMINAL DOMAIN-CONTAINING PROTEIN"/>
    <property type="match status" value="1"/>
</dbReference>